<keyword evidence="1" id="KW-0812">Transmembrane</keyword>
<feature type="transmembrane region" description="Helical" evidence="1">
    <location>
        <begin position="68"/>
        <end position="86"/>
    </location>
</feature>
<dbReference type="Pfam" id="PF19622">
    <property type="entry name" value="DUF6127"/>
    <property type="match status" value="1"/>
</dbReference>
<dbReference type="InterPro" id="IPR046130">
    <property type="entry name" value="DUF6127"/>
</dbReference>
<keyword evidence="1" id="KW-1133">Transmembrane helix</keyword>
<accession>A0ABY5UE84</accession>
<dbReference type="RefSeq" id="WP_259698080.1">
    <property type="nucleotide sequence ID" value="NZ_CP099968.1"/>
</dbReference>
<sequence length="95" mass="10147">MTPSKAGDHFRVSETELEALLVRASETGARRALHEVGLDGHDAAEDIRDLRSLLAGFRLAKQTAVQTAVRLITTGVLLALMAGIAIKLKLFGPTP</sequence>
<evidence type="ECO:0000313" key="2">
    <source>
        <dbReference type="EMBL" id="UWL61646.1"/>
    </source>
</evidence>
<organism evidence="2 3">
    <name type="scientific">Brucella pseudintermedia</name>
    <dbReference type="NCBI Taxonomy" id="370111"/>
    <lineage>
        <taxon>Bacteria</taxon>
        <taxon>Pseudomonadati</taxon>
        <taxon>Pseudomonadota</taxon>
        <taxon>Alphaproteobacteria</taxon>
        <taxon>Hyphomicrobiales</taxon>
        <taxon>Brucellaceae</taxon>
        <taxon>Brucella/Ochrobactrum group</taxon>
        <taxon>Brucella</taxon>
    </lineage>
</organism>
<reference evidence="2" key="1">
    <citation type="submission" date="2022-06" db="EMBL/GenBank/DDBJ databases">
        <title>Complete Genome Sequence of Deoxynivalenol-bioadsorption Ochrobactrum pseudintermedium ASAG-D25.</title>
        <authorList>
            <person name="Wang N."/>
        </authorList>
    </citation>
    <scope>NUCLEOTIDE SEQUENCE</scope>
    <source>
        <strain evidence="2">ASAG-D25</strain>
    </source>
</reference>
<dbReference type="Proteomes" id="UP001058739">
    <property type="component" value="Chromosome 02"/>
</dbReference>
<name>A0ABY5UE84_9HYPH</name>
<protein>
    <submittedName>
        <fullName evidence="2">DUF6127 family protein</fullName>
    </submittedName>
</protein>
<dbReference type="EMBL" id="CP099968">
    <property type="protein sequence ID" value="UWL61646.1"/>
    <property type="molecule type" value="Genomic_DNA"/>
</dbReference>
<evidence type="ECO:0000256" key="1">
    <source>
        <dbReference type="SAM" id="Phobius"/>
    </source>
</evidence>
<keyword evidence="3" id="KW-1185">Reference proteome</keyword>
<evidence type="ECO:0000313" key="3">
    <source>
        <dbReference type="Proteomes" id="UP001058739"/>
    </source>
</evidence>
<proteinExistence type="predicted"/>
<keyword evidence="1" id="KW-0472">Membrane</keyword>
<gene>
    <name evidence="2" type="ORF">NIK97_17255</name>
</gene>